<comment type="caution">
    <text evidence="1">The sequence shown here is derived from an EMBL/GenBank/DDBJ whole genome shotgun (WGS) entry which is preliminary data.</text>
</comment>
<dbReference type="AlphaFoldDB" id="A0A0F9PQS7"/>
<reference evidence="1" key="1">
    <citation type="journal article" date="2015" name="Nature">
        <title>Complex archaea that bridge the gap between prokaryotes and eukaryotes.</title>
        <authorList>
            <person name="Spang A."/>
            <person name="Saw J.H."/>
            <person name="Jorgensen S.L."/>
            <person name="Zaremba-Niedzwiedzka K."/>
            <person name="Martijn J."/>
            <person name="Lind A.E."/>
            <person name="van Eijk R."/>
            <person name="Schleper C."/>
            <person name="Guy L."/>
            <person name="Ettema T.J."/>
        </authorList>
    </citation>
    <scope>NUCLEOTIDE SEQUENCE</scope>
</reference>
<organism evidence="1">
    <name type="scientific">marine sediment metagenome</name>
    <dbReference type="NCBI Taxonomy" id="412755"/>
    <lineage>
        <taxon>unclassified sequences</taxon>
        <taxon>metagenomes</taxon>
        <taxon>ecological metagenomes</taxon>
    </lineage>
</organism>
<gene>
    <name evidence="1" type="ORF">LCGC14_0869230</name>
</gene>
<name>A0A0F9PQS7_9ZZZZ</name>
<protein>
    <submittedName>
        <fullName evidence="1">Uncharacterized protein</fullName>
    </submittedName>
</protein>
<accession>A0A0F9PQS7</accession>
<sequence>MIPFCIKMLLCEWLLFEYKWEIFFYKFLFSTIKQVNITKWVYILNTIAEATQCHHEENR</sequence>
<proteinExistence type="predicted"/>
<dbReference type="EMBL" id="LAZR01002678">
    <property type="protein sequence ID" value="KKN26972.1"/>
    <property type="molecule type" value="Genomic_DNA"/>
</dbReference>
<evidence type="ECO:0000313" key="1">
    <source>
        <dbReference type="EMBL" id="KKN26972.1"/>
    </source>
</evidence>